<gene>
    <name evidence="1" type="ORF">SAMD00020551_3400</name>
</gene>
<dbReference type="OrthoDB" id="159409at2"/>
<keyword evidence="2" id="KW-1185">Reference proteome</keyword>
<dbReference type="AlphaFoldDB" id="A0A0A8X7H5"/>
<dbReference type="Proteomes" id="UP000031014">
    <property type="component" value="Unassembled WGS sequence"/>
</dbReference>
<dbReference type="InterPro" id="IPR023214">
    <property type="entry name" value="HAD_sf"/>
</dbReference>
<evidence type="ECO:0000313" key="2">
    <source>
        <dbReference type="Proteomes" id="UP000031014"/>
    </source>
</evidence>
<reference evidence="1 2" key="1">
    <citation type="submission" date="2013-06" db="EMBL/GenBank/DDBJ databases">
        <title>Whole genome shotgun sequence of Bacillus selenatarsenatis SF-1.</title>
        <authorList>
            <person name="Kuroda M."/>
            <person name="Sei K."/>
            <person name="Yamashita M."/>
            <person name="Ike M."/>
        </authorList>
    </citation>
    <scope>NUCLEOTIDE SEQUENCE [LARGE SCALE GENOMIC DNA]</scope>
    <source>
        <strain evidence="1 2">SF-1</strain>
    </source>
</reference>
<protein>
    <submittedName>
        <fullName evidence="1">HAD family hydrolase, a</fullName>
    </submittedName>
</protein>
<dbReference type="RefSeq" id="WP_041966920.1">
    <property type="nucleotide sequence ID" value="NZ_BASE01000077.1"/>
</dbReference>
<evidence type="ECO:0000313" key="1">
    <source>
        <dbReference type="EMBL" id="GAM15244.1"/>
    </source>
</evidence>
<comment type="caution">
    <text evidence="1">The sequence shown here is derived from an EMBL/GenBank/DDBJ whole genome shotgun (WGS) entry which is preliminary data.</text>
</comment>
<dbReference type="Gene3D" id="3.40.50.1000">
    <property type="entry name" value="HAD superfamily/HAD-like"/>
    <property type="match status" value="1"/>
</dbReference>
<name>A0A0A8X7H5_MESS1</name>
<dbReference type="GO" id="GO:0016787">
    <property type="term" value="F:hydrolase activity"/>
    <property type="evidence" value="ECO:0007669"/>
    <property type="project" value="UniProtKB-KW"/>
</dbReference>
<proteinExistence type="predicted"/>
<dbReference type="STRING" id="1321606.SAMD00020551_3400"/>
<accession>A0A0A8X7H5</accession>
<dbReference type="InterPro" id="IPR036412">
    <property type="entry name" value="HAD-like_sf"/>
</dbReference>
<sequence length="154" mass="16453">MLALNIPGRGQFNINHLVLDFNGTIAFGGELITGVAERIVLLSKDVEIHVITADTNGTVARQCSGLPVNVHVLQSDDHTAEKGEFVTNLDEVICMGNGANDEAMFEAADLAIAITGREGCATATLLKSDLMIENINDGLDLLLNPNRLIATLRK</sequence>
<dbReference type="SUPFAM" id="SSF56784">
    <property type="entry name" value="HAD-like"/>
    <property type="match status" value="1"/>
</dbReference>
<dbReference type="EMBL" id="BASE01000077">
    <property type="protein sequence ID" value="GAM15244.1"/>
    <property type="molecule type" value="Genomic_DNA"/>
</dbReference>
<organism evidence="1 2">
    <name type="scientific">Mesobacillus selenatarsenatis (strain DSM 18680 / JCM 14380 / FERM P-15431 / SF-1)</name>
    <dbReference type="NCBI Taxonomy" id="1321606"/>
    <lineage>
        <taxon>Bacteria</taxon>
        <taxon>Bacillati</taxon>
        <taxon>Bacillota</taxon>
        <taxon>Bacilli</taxon>
        <taxon>Bacillales</taxon>
        <taxon>Bacillaceae</taxon>
        <taxon>Mesobacillus</taxon>
    </lineage>
</organism>
<keyword evidence="1" id="KW-0378">Hydrolase</keyword>